<accession>A0A8K0E8U0</accession>
<sequence>MASRIPRLPIGRFRKRPKLPRLALDDVENPHANQLPDGTSAPTVQFLPIPHAVSQRSDDEHTTKAESANDVKVQVQRSEPPIEYYAVDYQNPTTGTTSAHENVPPNVLNRRTVHGHQNTEPSLSGFPCGGSEIEIKSRCLPVQQSQLEQAVVAITQEDDAVTPTNIPQWPSGQRRRPGDDKERWHPRSCLDEDISHLYSSSDEDDDDTTPGTSLTASITDFGATIADGIYQQNFYSEGKNSFPKRGGVSADYVNSSVFPDHEDDIAAPEIVPTGLNSSDTTLTAPVHTYQNAPEIPITAFNGSDTTIPVHFYQNTGVEPGSLWQKKERRNVSFFLDERDIFDHAEANMQEDGVTASDAPLAAIGGDPTHTMNSRLPCLRDNHTHTDRLHGHIGMDSVSFDEDSGPRAMMEDLRDTDVLTPSQMSNSMYPSMDSDGDNEETVSHTELEMDFVERGSTSMNTILSAAISRLWSGHQKRRTRLRCAPNTRRPNEDGPTSDSTTGIYRKGGRAMPEAAPLATLGNTILQPVNRAPACLQPNHMYTSAPSVLTPDDSERTSPRQLAVAVEEATTITSAN</sequence>
<dbReference type="AlphaFoldDB" id="A0A8K0E8U0"/>
<feature type="region of interest" description="Disordered" evidence="1">
    <location>
        <begin position="474"/>
        <end position="507"/>
    </location>
</feature>
<organism evidence="2 3">
    <name type="scientific">Branchiostoma lanceolatum</name>
    <name type="common">Common lancelet</name>
    <name type="synonym">Amphioxus lanceolatum</name>
    <dbReference type="NCBI Taxonomy" id="7740"/>
    <lineage>
        <taxon>Eukaryota</taxon>
        <taxon>Metazoa</taxon>
        <taxon>Chordata</taxon>
        <taxon>Cephalochordata</taxon>
        <taxon>Leptocardii</taxon>
        <taxon>Amphioxiformes</taxon>
        <taxon>Branchiostomatidae</taxon>
        <taxon>Branchiostoma</taxon>
    </lineage>
</organism>
<evidence type="ECO:0000256" key="1">
    <source>
        <dbReference type="SAM" id="MobiDB-lite"/>
    </source>
</evidence>
<keyword evidence="3" id="KW-1185">Reference proteome</keyword>
<dbReference type="EMBL" id="OV696697">
    <property type="protein sequence ID" value="CAH1241407.1"/>
    <property type="molecule type" value="Genomic_DNA"/>
</dbReference>
<feature type="compositionally biased region" description="Polar residues" evidence="1">
    <location>
        <begin position="419"/>
        <end position="428"/>
    </location>
</feature>
<feature type="region of interest" description="Disordered" evidence="1">
    <location>
        <begin position="158"/>
        <end position="186"/>
    </location>
</feature>
<name>A0A8K0E8U0_BRALA</name>
<feature type="compositionally biased region" description="Basic and acidic residues" evidence="1">
    <location>
        <begin position="56"/>
        <end position="69"/>
    </location>
</feature>
<feature type="compositionally biased region" description="Polar residues" evidence="1">
    <location>
        <begin position="162"/>
        <end position="171"/>
    </location>
</feature>
<evidence type="ECO:0000313" key="2">
    <source>
        <dbReference type="EMBL" id="CAH1241407.1"/>
    </source>
</evidence>
<gene>
    <name evidence="2" type="primary">Hypp6360</name>
    <name evidence="2" type="ORF">BLAG_LOCUS5067</name>
</gene>
<feature type="region of interest" description="Disordered" evidence="1">
    <location>
        <begin position="53"/>
        <end position="72"/>
    </location>
</feature>
<feature type="compositionally biased region" description="Basic and acidic residues" evidence="1">
    <location>
        <begin position="176"/>
        <end position="186"/>
    </location>
</feature>
<reference evidence="2" key="1">
    <citation type="submission" date="2022-01" db="EMBL/GenBank/DDBJ databases">
        <authorList>
            <person name="Braso-Vives M."/>
        </authorList>
    </citation>
    <scope>NUCLEOTIDE SEQUENCE</scope>
</reference>
<dbReference type="Proteomes" id="UP000838412">
    <property type="component" value="Chromosome 12"/>
</dbReference>
<evidence type="ECO:0000313" key="3">
    <source>
        <dbReference type="Proteomes" id="UP000838412"/>
    </source>
</evidence>
<proteinExistence type="predicted"/>
<protein>
    <submittedName>
        <fullName evidence="2">Hypp6360 protein</fullName>
    </submittedName>
</protein>
<feature type="region of interest" description="Disordered" evidence="1">
    <location>
        <begin position="419"/>
        <end position="440"/>
    </location>
</feature>